<dbReference type="GO" id="GO:0005739">
    <property type="term" value="C:mitochondrion"/>
    <property type="evidence" value="ECO:0007669"/>
    <property type="project" value="TreeGrafter"/>
</dbReference>
<protein>
    <recommendedName>
        <fullName evidence="2">Mitochondrial fission process protein 1</fullName>
    </recommendedName>
    <alternativeName>
        <fullName evidence="3">Mitochondrial 18 kDa protein</fullName>
    </alternativeName>
</protein>
<sequence length="184" mass="20005">MVDRADKDQHIYDEVRSGTAPESTESSIRYAAYATRIRTALLSAQRYVAYTSDVGESFRPVAHPNLVRAAYGISWAYLAGDVAHEGYKAYCANQRTLHPEGVAGGVEGGVGDAGGCYTAGRLPHSNRSTRPLPRDSLHGPPHANNPLHRPLRRARNEKRQISSTAHVGPRWARVECGTGVAVFV</sequence>
<dbReference type="HOGENOM" id="CLU_1566671_0_0_1"/>
<dbReference type="Pfam" id="PF10558">
    <property type="entry name" value="MTP18"/>
    <property type="match status" value="1"/>
</dbReference>
<evidence type="ECO:0000313" key="5">
    <source>
        <dbReference type="EMBL" id="ELR05372.1"/>
    </source>
</evidence>
<dbReference type="InterPro" id="IPR019560">
    <property type="entry name" value="Mitochondrial_18_kDa_protein"/>
</dbReference>
<dbReference type="Proteomes" id="UP000011064">
    <property type="component" value="Unassembled WGS sequence"/>
</dbReference>
<evidence type="ECO:0000256" key="4">
    <source>
        <dbReference type="SAM" id="MobiDB-lite"/>
    </source>
</evidence>
<gene>
    <name evidence="5" type="ORF">GMDG_07355</name>
</gene>
<evidence type="ECO:0000256" key="3">
    <source>
        <dbReference type="ARBA" id="ARBA00029631"/>
    </source>
</evidence>
<comment type="similarity">
    <text evidence="1">Belongs to the MTFP1 family.</text>
</comment>
<dbReference type="AlphaFoldDB" id="L8FWU6"/>
<reference evidence="6" key="1">
    <citation type="submission" date="2010-09" db="EMBL/GenBank/DDBJ databases">
        <title>The genome sequence of Geomyces destructans 20631-21.</title>
        <authorList>
            <consortium name="The Broad Institute Genome Sequencing Platform"/>
            <person name="Cuomo C.A."/>
            <person name="Blehert D.S."/>
            <person name="Lorch J.M."/>
            <person name="Young S.K."/>
            <person name="Zeng Q."/>
            <person name="Gargeya S."/>
            <person name="Fitzgerald M."/>
            <person name="Haas B."/>
            <person name="Abouelleil A."/>
            <person name="Alvarado L."/>
            <person name="Arachchi H.M."/>
            <person name="Berlin A."/>
            <person name="Brown A."/>
            <person name="Chapman S.B."/>
            <person name="Chen Z."/>
            <person name="Dunbar C."/>
            <person name="Freedman E."/>
            <person name="Gearin G."/>
            <person name="Gellesch M."/>
            <person name="Goldberg J."/>
            <person name="Griggs A."/>
            <person name="Gujja S."/>
            <person name="Heiman D."/>
            <person name="Howarth C."/>
            <person name="Larson L."/>
            <person name="Lui A."/>
            <person name="MacDonald P.J.P."/>
            <person name="Montmayeur A."/>
            <person name="Murphy C."/>
            <person name="Neiman D."/>
            <person name="Pearson M."/>
            <person name="Priest M."/>
            <person name="Roberts A."/>
            <person name="Saif S."/>
            <person name="Shea T."/>
            <person name="Shenoy N."/>
            <person name="Sisk P."/>
            <person name="Stolte C."/>
            <person name="Sykes S."/>
            <person name="Wortman J."/>
            <person name="Nusbaum C."/>
            <person name="Birren B."/>
        </authorList>
    </citation>
    <scope>NUCLEOTIDE SEQUENCE [LARGE SCALE GENOMIC DNA]</scope>
    <source>
        <strain evidence="6">ATCC MYA-4855 / 20631-21</strain>
    </source>
</reference>
<dbReference type="VEuPathDB" id="FungiDB:GMDG_07355"/>
<evidence type="ECO:0000313" key="6">
    <source>
        <dbReference type="Proteomes" id="UP000011064"/>
    </source>
</evidence>
<accession>L8FWU6</accession>
<dbReference type="GO" id="GO:0000266">
    <property type="term" value="P:mitochondrial fission"/>
    <property type="evidence" value="ECO:0007669"/>
    <property type="project" value="TreeGrafter"/>
</dbReference>
<feature type="region of interest" description="Disordered" evidence="4">
    <location>
        <begin position="121"/>
        <end position="166"/>
    </location>
</feature>
<dbReference type="PANTHER" id="PTHR11001:SF2">
    <property type="entry name" value="MITOCHONDRIAL FISSION PROCESS PROTEIN 1"/>
    <property type="match status" value="1"/>
</dbReference>
<evidence type="ECO:0000256" key="2">
    <source>
        <dbReference type="ARBA" id="ARBA00017835"/>
    </source>
</evidence>
<proteinExistence type="inferred from homology"/>
<evidence type="ECO:0000256" key="1">
    <source>
        <dbReference type="ARBA" id="ARBA00009224"/>
    </source>
</evidence>
<keyword evidence="6" id="KW-1185">Reference proteome</keyword>
<dbReference type="EMBL" id="GL573385">
    <property type="protein sequence ID" value="ELR05372.1"/>
    <property type="molecule type" value="Genomic_DNA"/>
</dbReference>
<dbReference type="PANTHER" id="PTHR11001">
    <property type="entry name" value="MITOCHONDRIAL FISSION PROCESS PROTEIN 1"/>
    <property type="match status" value="1"/>
</dbReference>
<name>L8FWU6_PSED2</name>
<dbReference type="InParanoid" id="L8FWU6"/>
<organism evidence="5 6">
    <name type="scientific">Pseudogymnoascus destructans (strain ATCC MYA-4855 / 20631-21)</name>
    <name type="common">Bat white-nose syndrome fungus</name>
    <name type="synonym">Geomyces destructans</name>
    <dbReference type="NCBI Taxonomy" id="658429"/>
    <lineage>
        <taxon>Eukaryota</taxon>
        <taxon>Fungi</taxon>
        <taxon>Dikarya</taxon>
        <taxon>Ascomycota</taxon>
        <taxon>Pezizomycotina</taxon>
        <taxon>Leotiomycetes</taxon>
        <taxon>Thelebolales</taxon>
        <taxon>Thelebolaceae</taxon>
        <taxon>Pseudogymnoascus</taxon>
    </lineage>
</organism>
<dbReference type="OrthoDB" id="424969at2759"/>